<evidence type="ECO:0000256" key="14">
    <source>
        <dbReference type="ARBA" id="ARBA00081379"/>
    </source>
</evidence>
<sequence length="441" mass="49251">MKREEERSLKREEKKPGVPERKPESASAMALTVKAYLLGRDQVVKEVRRFNVDQEVSCSFEYLQSRTSSVFSSLRDFNLYYRDEDEDLVAFSSDDELMMGLASMKDGPFRLYIKEKKENRRDFPLHAFPPFTFGPSGPHGPPPWTPPWAPPWTPPMGPPHGPATHPDVTCDGCEGPVVGTRFKCSVCPNYDLCSACQARGTHTEHQLLPIWHPMQWFPRGKWMKRMRHCMWNQNQQPGPSRPDCSAPSAQDNVDFLKNIGEGVAAMLSPLGIDVDIDVEHEGQRTKVTPPPQSEGGGACSEGGGASSEGSKVCRDSDEEWTHLNPREVDPSSGELQSLQPGDLDPDQDPDQDMKQDQEEDQGKGQNQDKDLTVQQGPTGLREAALYPDLPQDPRQVETLSQMLAMGFSDEGGWLTRLLRAKDFDIGAALDAIQFQPPPHRT</sequence>
<dbReference type="Gene3D" id="3.10.20.90">
    <property type="entry name" value="Phosphatidylinositol 3-kinase Catalytic Subunit, Chain A, domain 1"/>
    <property type="match status" value="1"/>
</dbReference>
<dbReference type="GO" id="GO:0005080">
    <property type="term" value="F:protein kinase C binding"/>
    <property type="evidence" value="ECO:0007669"/>
    <property type="project" value="TreeGrafter"/>
</dbReference>
<protein>
    <recommendedName>
        <fullName evidence="13">Protein ref(2)P</fullName>
    </recommendedName>
    <alternativeName>
        <fullName evidence="14">Refractory to sigma P</fullName>
    </alternativeName>
</protein>
<evidence type="ECO:0000256" key="6">
    <source>
        <dbReference type="ARBA" id="ARBA00022737"/>
    </source>
</evidence>
<dbReference type="InterPro" id="IPR000433">
    <property type="entry name" value="Znf_ZZ"/>
</dbReference>
<dbReference type="Gene3D" id="3.30.60.90">
    <property type="match status" value="1"/>
</dbReference>
<evidence type="ECO:0000256" key="2">
    <source>
        <dbReference type="ARBA" id="ARBA00004204"/>
    </source>
</evidence>
<keyword evidence="6" id="KW-0677">Repeat</keyword>
<keyword evidence="5" id="KW-0479">Metal-binding</keyword>
<dbReference type="EMBL" id="JAURVH010001517">
    <property type="protein sequence ID" value="KAK5928749.1"/>
    <property type="molecule type" value="Genomic_DNA"/>
</dbReference>
<evidence type="ECO:0000256" key="7">
    <source>
        <dbReference type="ARBA" id="ARBA00022771"/>
    </source>
</evidence>
<keyword evidence="9" id="KW-0804">Transcription</keyword>
<gene>
    <name evidence="20" type="ORF">CgunFtcFv8_010043</name>
</gene>
<keyword evidence="7 15" id="KW-0863">Zinc-finger</keyword>
<evidence type="ECO:0000259" key="17">
    <source>
        <dbReference type="PROSITE" id="PS50030"/>
    </source>
</evidence>
<dbReference type="InterPro" id="IPR009060">
    <property type="entry name" value="UBA-like_sf"/>
</dbReference>
<name>A0AAN8HZ31_CHAGU</name>
<evidence type="ECO:0000256" key="4">
    <source>
        <dbReference type="ARBA" id="ARBA00022490"/>
    </source>
</evidence>
<evidence type="ECO:0000256" key="15">
    <source>
        <dbReference type="PROSITE-ProRule" id="PRU00228"/>
    </source>
</evidence>
<dbReference type="GO" id="GO:0030017">
    <property type="term" value="C:sarcomere"/>
    <property type="evidence" value="ECO:0007669"/>
    <property type="project" value="UniProtKB-SubCell"/>
</dbReference>
<dbReference type="GO" id="GO:0008270">
    <property type="term" value="F:zinc ion binding"/>
    <property type="evidence" value="ECO:0007669"/>
    <property type="project" value="UniProtKB-KW"/>
</dbReference>
<dbReference type="Pfam" id="PF16577">
    <property type="entry name" value="UBA_5"/>
    <property type="match status" value="1"/>
</dbReference>
<comment type="function">
    <text evidence="11">Required for selective autophagy activation by ubiquitinated proteins. Implicated in sigma rhabdovirus multiplication and necessary for male fertility. Involved in activating transcription of Drs.</text>
</comment>
<dbReference type="InterPro" id="IPR033741">
    <property type="entry name" value="SQSTM_UBA"/>
</dbReference>
<dbReference type="FunFam" id="3.10.20.90:FF:000320">
    <property type="entry name" value="Predicted protein"/>
    <property type="match status" value="1"/>
</dbReference>
<dbReference type="PROSITE" id="PS01357">
    <property type="entry name" value="ZF_ZZ_1"/>
    <property type="match status" value="1"/>
</dbReference>
<dbReference type="SUPFAM" id="SSF54277">
    <property type="entry name" value="CAD &amp; PB1 domains"/>
    <property type="match status" value="1"/>
</dbReference>
<evidence type="ECO:0000313" key="20">
    <source>
        <dbReference type="EMBL" id="KAK5928749.1"/>
    </source>
</evidence>
<dbReference type="GO" id="GO:0035973">
    <property type="term" value="P:aggrephagy"/>
    <property type="evidence" value="ECO:0007669"/>
    <property type="project" value="TreeGrafter"/>
</dbReference>
<evidence type="ECO:0000256" key="5">
    <source>
        <dbReference type="ARBA" id="ARBA00022723"/>
    </source>
</evidence>
<evidence type="ECO:0000256" key="12">
    <source>
        <dbReference type="ARBA" id="ARBA00062450"/>
    </source>
</evidence>
<dbReference type="PANTHER" id="PTHR15090">
    <property type="entry name" value="SEQUESTOSOME 1-RELATED"/>
    <property type="match status" value="1"/>
</dbReference>
<dbReference type="InterPro" id="IPR043145">
    <property type="entry name" value="Znf_ZZ_sf"/>
</dbReference>
<comment type="caution">
    <text evidence="20">The sequence shown here is derived from an EMBL/GenBank/DDBJ whole genome shotgun (WGS) entry which is preliminary data.</text>
</comment>
<dbReference type="SMART" id="SM00291">
    <property type="entry name" value="ZnF_ZZ"/>
    <property type="match status" value="1"/>
</dbReference>
<evidence type="ECO:0000256" key="9">
    <source>
        <dbReference type="ARBA" id="ARBA00023163"/>
    </source>
</evidence>
<dbReference type="Pfam" id="PF00569">
    <property type="entry name" value="ZZ"/>
    <property type="match status" value="1"/>
</dbReference>
<proteinExistence type="predicted"/>
<dbReference type="FunFam" id="1.10.8.10:FF:000034">
    <property type="entry name" value="Sequestosome 1"/>
    <property type="match status" value="1"/>
</dbReference>
<dbReference type="GO" id="GO:0016235">
    <property type="term" value="C:aggresome"/>
    <property type="evidence" value="ECO:0007669"/>
    <property type="project" value="TreeGrafter"/>
</dbReference>
<keyword evidence="4" id="KW-0963">Cytoplasm</keyword>
<dbReference type="SMART" id="SM00666">
    <property type="entry name" value="PB1"/>
    <property type="match status" value="1"/>
</dbReference>
<evidence type="ECO:0000256" key="13">
    <source>
        <dbReference type="ARBA" id="ARBA00071657"/>
    </source>
</evidence>
<dbReference type="GO" id="GO:0070530">
    <property type="term" value="F:K63-linked polyubiquitin modification-dependent protein binding"/>
    <property type="evidence" value="ECO:0007669"/>
    <property type="project" value="TreeGrafter"/>
</dbReference>
<dbReference type="InterPro" id="IPR000270">
    <property type="entry name" value="PB1_dom"/>
</dbReference>
<feature type="compositionally biased region" description="Gly residues" evidence="16">
    <location>
        <begin position="294"/>
        <end position="306"/>
    </location>
</feature>
<dbReference type="CDD" id="cd14320">
    <property type="entry name" value="UBA_SQSTM"/>
    <property type="match status" value="1"/>
</dbReference>
<feature type="domain" description="ZZ-type" evidence="18">
    <location>
        <begin position="165"/>
        <end position="222"/>
    </location>
</feature>
<dbReference type="GO" id="GO:0044753">
    <property type="term" value="C:amphisome"/>
    <property type="evidence" value="ECO:0007669"/>
    <property type="project" value="TreeGrafter"/>
</dbReference>
<dbReference type="PROSITE" id="PS50030">
    <property type="entry name" value="UBA"/>
    <property type="match status" value="1"/>
</dbReference>
<feature type="domain" description="UBA" evidence="17">
    <location>
        <begin position="390"/>
        <end position="435"/>
    </location>
</feature>
<dbReference type="Pfam" id="PF00564">
    <property type="entry name" value="PB1"/>
    <property type="match status" value="1"/>
</dbReference>
<feature type="domain" description="PB1" evidence="19">
    <location>
        <begin position="30"/>
        <end position="116"/>
    </location>
</feature>
<evidence type="ECO:0000256" key="3">
    <source>
        <dbReference type="ARBA" id="ARBA00004419"/>
    </source>
</evidence>
<evidence type="ECO:0000259" key="19">
    <source>
        <dbReference type="PROSITE" id="PS51745"/>
    </source>
</evidence>
<feature type="compositionally biased region" description="Basic and acidic residues" evidence="16">
    <location>
        <begin position="311"/>
        <end position="329"/>
    </location>
</feature>
<dbReference type="Gene3D" id="1.10.8.10">
    <property type="entry name" value="DNA helicase RuvA subunit, C-terminal domain"/>
    <property type="match status" value="1"/>
</dbReference>
<dbReference type="AlphaFoldDB" id="A0AAN8HZ31"/>
<dbReference type="PROSITE" id="PS51745">
    <property type="entry name" value="PB1"/>
    <property type="match status" value="1"/>
</dbReference>
<evidence type="ECO:0000256" key="8">
    <source>
        <dbReference type="ARBA" id="ARBA00022833"/>
    </source>
</evidence>
<reference evidence="20 21" key="1">
    <citation type="journal article" date="2023" name="Mol. Biol. Evol.">
        <title>Genomics of Secondarily Temperate Adaptation in the Only Non-Antarctic Icefish.</title>
        <authorList>
            <person name="Rivera-Colon A.G."/>
            <person name="Rayamajhi N."/>
            <person name="Minhas B.F."/>
            <person name="Madrigal G."/>
            <person name="Bilyk K.T."/>
            <person name="Yoon V."/>
            <person name="Hune M."/>
            <person name="Gregory S."/>
            <person name="Cheng C.H.C."/>
            <person name="Catchen J.M."/>
        </authorList>
    </citation>
    <scope>NUCLEOTIDE SEQUENCE [LARGE SCALE GENOMIC DNA]</scope>
    <source>
        <tissue evidence="20">White muscle</tissue>
    </source>
</reference>
<dbReference type="SUPFAM" id="SSF57850">
    <property type="entry name" value="RING/U-box"/>
    <property type="match status" value="1"/>
</dbReference>
<comment type="subcellular location">
    <subcellularLocation>
        <location evidence="2">Cytoplasm</location>
        <location evidence="2">Myofibril</location>
        <location evidence="2">Sarcomere</location>
    </subcellularLocation>
    <subcellularLocation>
        <location evidence="3">Cytoplasmic vesicle</location>
        <location evidence="3">Autophagosome</location>
    </subcellularLocation>
    <subcellularLocation>
        <location evidence="1">Nucleus</location>
    </subcellularLocation>
</comment>
<evidence type="ECO:0000256" key="11">
    <source>
        <dbReference type="ARBA" id="ARBA00054138"/>
    </source>
</evidence>
<dbReference type="Proteomes" id="UP001331515">
    <property type="component" value="Unassembled WGS sequence"/>
</dbReference>
<dbReference type="GO" id="GO:0007032">
    <property type="term" value="P:endosome organization"/>
    <property type="evidence" value="ECO:0007669"/>
    <property type="project" value="TreeGrafter"/>
</dbReference>
<evidence type="ECO:0000256" key="10">
    <source>
        <dbReference type="ARBA" id="ARBA00023242"/>
    </source>
</evidence>
<dbReference type="SUPFAM" id="SSF46934">
    <property type="entry name" value="UBA-like"/>
    <property type="match status" value="1"/>
</dbReference>
<feature type="compositionally biased region" description="Basic and acidic residues" evidence="16">
    <location>
        <begin position="351"/>
        <end position="371"/>
    </location>
</feature>
<evidence type="ECO:0000256" key="1">
    <source>
        <dbReference type="ARBA" id="ARBA00004123"/>
    </source>
</evidence>
<dbReference type="GO" id="GO:0000423">
    <property type="term" value="P:mitophagy"/>
    <property type="evidence" value="ECO:0007669"/>
    <property type="project" value="TreeGrafter"/>
</dbReference>
<evidence type="ECO:0000313" key="21">
    <source>
        <dbReference type="Proteomes" id="UP001331515"/>
    </source>
</evidence>
<feature type="region of interest" description="Disordered" evidence="16">
    <location>
        <begin position="282"/>
        <end position="393"/>
    </location>
</feature>
<dbReference type="CDD" id="cd02340">
    <property type="entry name" value="ZZ_NBR1_like"/>
    <property type="match status" value="1"/>
</dbReference>
<feature type="compositionally biased region" description="Basic and acidic residues" evidence="16">
    <location>
        <begin position="1"/>
        <end position="24"/>
    </location>
</feature>
<feature type="region of interest" description="Disordered" evidence="16">
    <location>
        <begin position="1"/>
        <end position="26"/>
    </location>
</feature>
<evidence type="ECO:0000256" key="16">
    <source>
        <dbReference type="SAM" id="MobiDB-lite"/>
    </source>
</evidence>
<organism evidence="20 21">
    <name type="scientific">Champsocephalus gunnari</name>
    <name type="common">Mackerel icefish</name>
    <dbReference type="NCBI Taxonomy" id="52237"/>
    <lineage>
        <taxon>Eukaryota</taxon>
        <taxon>Metazoa</taxon>
        <taxon>Chordata</taxon>
        <taxon>Craniata</taxon>
        <taxon>Vertebrata</taxon>
        <taxon>Euteleostomi</taxon>
        <taxon>Actinopterygii</taxon>
        <taxon>Neopterygii</taxon>
        <taxon>Teleostei</taxon>
        <taxon>Neoteleostei</taxon>
        <taxon>Acanthomorphata</taxon>
        <taxon>Eupercaria</taxon>
        <taxon>Perciformes</taxon>
        <taxon>Notothenioidei</taxon>
        <taxon>Channichthyidae</taxon>
        <taxon>Champsocephalus</taxon>
    </lineage>
</organism>
<dbReference type="PROSITE" id="PS50135">
    <property type="entry name" value="ZF_ZZ_2"/>
    <property type="match status" value="1"/>
</dbReference>
<keyword evidence="8" id="KW-0862">Zinc</keyword>
<dbReference type="InterPro" id="IPR015940">
    <property type="entry name" value="UBA"/>
</dbReference>
<comment type="subunit">
    <text evidence="12">Interacts with aPKC and Traf6.</text>
</comment>
<evidence type="ECO:0000259" key="18">
    <source>
        <dbReference type="PROSITE" id="PS50135"/>
    </source>
</evidence>
<dbReference type="InterPro" id="IPR053793">
    <property type="entry name" value="PB1-like"/>
</dbReference>
<keyword evidence="21" id="KW-1185">Reference proteome</keyword>
<dbReference type="GO" id="GO:0005634">
    <property type="term" value="C:nucleus"/>
    <property type="evidence" value="ECO:0007669"/>
    <property type="project" value="UniProtKB-SubCell"/>
</dbReference>
<dbReference type="InterPro" id="IPR052260">
    <property type="entry name" value="Autophagy_Rcpt_SigReg"/>
</dbReference>
<dbReference type="PANTHER" id="PTHR15090:SF0">
    <property type="entry name" value="SEQUESTOSOME-1"/>
    <property type="match status" value="1"/>
</dbReference>
<dbReference type="FunFam" id="3.30.60.90:FF:000016">
    <property type="entry name" value="Refractory to sigma P"/>
    <property type="match status" value="1"/>
</dbReference>
<accession>A0AAN8HZ31</accession>
<keyword evidence="10" id="KW-0539">Nucleus</keyword>